<feature type="domain" description="YhcG PDDEXK nuclease" evidence="1">
    <location>
        <begin position="206"/>
        <end position="365"/>
    </location>
</feature>
<feature type="domain" description="YhcG N-terminal" evidence="2">
    <location>
        <begin position="18"/>
        <end position="181"/>
    </location>
</feature>
<organism evidence="3 4">
    <name type="scientific">Bacteroides ovatus</name>
    <dbReference type="NCBI Taxonomy" id="28116"/>
    <lineage>
        <taxon>Bacteria</taxon>
        <taxon>Pseudomonadati</taxon>
        <taxon>Bacteroidota</taxon>
        <taxon>Bacteroidia</taxon>
        <taxon>Bacteroidales</taxon>
        <taxon>Bacteroidaceae</taxon>
        <taxon>Bacteroides</taxon>
    </lineage>
</organism>
<gene>
    <name evidence="3" type="ORF">F3F51_18285</name>
</gene>
<dbReference type="Pfam" id="PF06250">
    <property type="entry name" value="YhcG_C"/>
    <property type="match status" value="1"/>
</dbReference>
<dbReference type="EMBL" id="VWLX01000014">
    <property type="protein sequence ID" value="KAA3802450.1"/>
    <property type="molecule type" value="Genomic_DNA"/>
</dbReference>
<reference evidence="3 4" key="1">
    <citation type="journal article" date="2019" name="Nat. Med.">
        <title>A library of human gut bacterial isolates paired with longitudinal multiomics data enables mechanistic microbiome research.</title>
        <authorList>
            <person name="Poyet M."/>
            <person name="Groussin M."/>
            <person name="Gibbons S.M."/>
            <person name="Avila-Pacheco J."/>
            <person name="Jiang X."/>
            <person name="Kearney S.M."/>
            <person name="Perrotta A.R."/>
            <person name="Berdy B."/>
            <person name="Zhao S."/>
            <person name="Lieberman T.D."/>
            <person name="Swanson P.K."/>
            <person name="Smith M."/>
            <person name="Roesemann S."/>
            <person name="Alexander J.E."/>
            <person name="Rich S.A."/>
            <person name="Livny J."/>
            <person name="Vlamakis H."/>
            <person name="Clish C."/>
            <person name="Bullock K."/>
            <person name="Deik A."/>
            <person name="Scott J."/>
            <person name="Pierce K.A."/>
            <person name="Xavier R.J."/>
            <person name="Alm E.J."/>
        </authorList>
    </citation>
    <scope>NUCLEOTIDE SEQUENCE [LARGE SCALE GENOMIC DNA]</scope>
    <source>
        <strain evidence="3 4">BIOML-A183</strain>
    </source>
</reference>
<protein>
    <submittedName>
        <fullName evidence="3">DUF1016 domain-containing protein</fullName>
    </submittedName>
</protein>
<comment type="caution">
    <text evidence="3">The sequence shown here is derived from an EMBL/GenBank/DDBJ whole genome shotgun (WGS) entry which is preliminary data.</text>
</comment>
<evidence type="ECO:0000313" key="3">
    <source>
        <dbReference type="EMBL" id="KAA3802450.1"/>
    </source>
</evidence>
<proteinExistence type="predicted"/>
<accession>A0A6N3V731</accession>
<dbReference type="InterPro" id="IPR053148">
    <property type="entry name" value="PD-DEXK-like_domain"/>
</dbReference>
<sequence length="374" mass="43554">MEENKSLSNLYKEATDIIKTAILQAQERAVKHIAHEQLLLYYGIGHFISQNTRQGHWGTGAIDNISEQLQRELPGLRGFSSRSLRYMRTFYEEWCIVTNTNSEITTSKSSVEDNNIIWKSQFPNLHETDLQAFFSIAFTHHTEILKYVKSLDERLFYIRLCATERLSVDALKTAINKDEYHHHGKIPNNFLQRISNSTQALQTIKMFKDEYLLDFINTEELGERDKEDIDERVVEQEIIHNVKKFIMTFGRDFAFVGNQYHLEVFGIDHFPDLIFFNRELNALVIVELKKGAFKPAYLGQLCTYLRLADDQIRKPHENPSIGIVLCKSANKEYVEYVIQDYDKPMGVATYKTSSDMPEKLRKALPDIEELKKLL</sequence>
<dbReference type="Gene3D" id="3.40.1350.10">
    <property type="match status" value="1"/>
</dbReference>
<dbReference type="AlphaFoldDB" id="A0A6N3V731"/>
<name>A0A6N3V731_BACOV</name>
<evidence type="ECO:0000259" key="2">
    <source>
        <dbReference type="Pfam" id="PF17761"/>
    </source>
</evidence>
<dbReference type="Proteomes" id="UP000460135">
    <property type="component" value="Unassembled WGS sequence"/>
</dbReference>
<dbReference type="GO" id="GO:0003676">
    <property type="term" value="F:nucleic acid binding"/>
    <property type="evidence" value="ECO:0007669"/>
    <property type="project" value="InterPro"/>
</dbReference>
<dbReference type="InterPro" id="IPR011856">
    <property type="entry name" value="tRNA_endonuc-like_dom_sf"/>
</dbReference>
<evidence type="ECO:0000259" key="1">
    <source>
        <dbReference type="Pfam" id="PF06250"/>
    </source>
</evidence>
<dbReference type="Pfam" id="PF17761">
    <property type="entry name" value="DUF1016_N"/>
    <property type="match status" value="1"/>
</dbReference>
<dbReference type="InterPro" id="IPR041527">
    <property type="entry name" value="YhcG_N"/>
</dbReference>
<dbReference type="PANTHER" id="PTHR30547:SF0">
    <property type="entry name" value="BLR8175 PROTEIN"/>
    <property type="match status" value="1"/>
</dbReference>
<evidence type="ECO:0000313" key="4">
    <source>
        <dbReference type="Proteomes" id="UP000460135"/>
    </source>
</evidence>
<dbReference type="PANTHER" id="PTHR30547">
    <property type="entry name" value="UNCHARACTERIZED PROTEIN YHCG-RELATED"/>
    <property type="match status" value="1"/>
</dbReference>
<dbReference type="InterPro" id="IPR009362">
    <property type="entry name" value="YhcG_C"/>
</dbReference>